<sequence length="54" mass="5676">MGAVHHHPALEISSGPSQPRDRGLTAAKGGQAICENSLHCCVHSIASFFHLSVL</sequence>
<feature type="region of interest" description="Disordered" evidence="1">
    <location>
        <begin position="1"/>
        <end position="26"/>
    </location>
</feature>
<proteinExistence type="predicted"/>
<protein>
    <submittedName>
        <fullName evidence="2">Uncharacterized protein</fullName>
    </submittedName>
</protein>
<dbReference type="AlphaFoldDB" id="A0A0A9GEC2"/>
<dbReference type="EMBL" id="GBRH01176112">
    <property type="protein sequence ID" value="JAE21784.1"/>
    <property type="molecule type" value="Transcribed_RNA"/>
</dbReference>
<organism evidence="2">
    <name type="scientific">Arundo donax</name>
    <name type="common">Giant reed</name>
    <name type="synonym">Donax arundinaceus</name>
    <dbReference type="NCBI Taxonomy" id="35708"/>
    <lineage>
        <taxon>Eukaryota</taxon>
        <taxon>Viridiplantae</taxon>
        <taxon>Streptophyta</taxon>
        <taxon>Embryophyta</taxon>
        <taxon>Tracheophyta</taxon>
        <taxon>Spermatophyta</taxon>
        <taxon>Magnoliopsida</taxon>
        <taxon>Liliopsida</taxon>
        <taxon>Poales</taxon>
        <taxon>Poaceae</taxon>
        <taxon>PACMAD clade</taxon>
        <taxon>Arundinoideae</taxon>
        <taxon>Arundineae</taxon>
        <taxon>Arundo</taxon>
    </lineage>
</organism>
<name>A0A0A9GEC2_ARUDO</name>
<reference evidence="2" key="2">
    <citation type="journal article" date="2015" name="Data Brief">
        <title>Shoot transcriptome of the giant reed, Arundo donax.</title>
        <authorList>
            <person name="Barrero R.A."/>
            <person name="Guerrero F.D."/>
            <person name="Moolhuijzen P."/>
            <person name="Goolsby J.A."/>
            <person name="Tidwell J."/>
            <person name="Bellgard S.E."/>
            <person name="Bellgard M.I."/>
        </authorList>
    </citation>
    <scope>NUCLEOTIDE SEQUENCE</scope>
    <source>
        <tissue evidence="2">Shoot tissue taken approximately 20 cm above the soil surface</tissue>
    </source>
</reference>
<reference evidence="2" key="1">
    <citation type="submission" date="2014-09" db="EMBL/GenBank/DDBJ databases">
        <authorList>
            <person name="Magalhaes I.L.F."/>
            <person name="Oliveira U."/>
            <person name="Santos F.R."/>
            <person name="Vidigal T.H.D.A."/>
            <person name="Brescovit A.D."/>
            <person name="Santos A.J."/>
        </authorList>
    </citation>
    <scope>NUCLEOTIDE SEQUENCE</scope>
    <source>
        <tissue evidence="2">Shoot tissue taken approximately 20 cm above the soil surface</tissue>
    </source>
</reference>
<accession>A0A0A9GEC2</accession>
<evidence type="ECO:0000256" key="1">
    <source>
        <dbReference type="SAM" id="MobiDB-lite"/>
    </source>
</evidence>
<evidence type="ECO:0000313" key="2">
    <source>
        <dbReference type="EMBL" id="JAE21784.1"/>
    </source>
</evidence>